<name>A0ABY7MAC9_9CHLR</name>
<reference evidence="1 2" key="1">
    <citation type="journal article" date="2023" name="ISME J.">
        <title>Thermophilic Dehalococcoidia with unusual traits shed light on an unexpected past.</title>
        <authorList>
            <person name="Palmer M."/>
            <person name="Covington J.K."/>
            <person name="Zhou E.M."/>
            <person name="Thomas S.C."/>
            <person name="Habib N."/>
            <person name="Seymour C.O."/>
            <person name="Lai D."/>
            <person name="Johnston J."/>
            <person name="Hashimi A."/>
            <person name="Jiao J.Y."/>
            <person name="Muok A.R."/>
            <person name="Liu L."/>
            <person name="Xian W.D."/>
            <person name="Zhi X.Y."/>
            <person name="Li M.M."/>
            <person name="Silva L.P."/>
            <person name="Bowen B.P."/>
            <person name="Louie K."/>
            <person name="Briegel A."/>
            <person name="Pett-Ridge J."/>
            <person name="Weber P.K."/>
            <person name="Tocheva E.I."/>
            <person name="Woyke T."/>
            <person name="Northen T.R."/>
            <person name="Mayali X."/>
            <person name="Li W.J."/>
            <person name="Hedlund B.P."/>
        </authorList>
    </citation>
    <scope>NUCLEOTIDE SEQUENCE [LARGE SCALE GENOMIC DNA]</scope>
    <source>
        <strain evidence="1 2">YIM 72310</strain>
    </source>
</reference>
<proteinExistence type="predicted"/>
<accession>A0ABY7MAC9</accession>
<organism evidence="1 2">
    <name type="scientific">Tepidiforma flava</name>
    <dbReference type="NCBI Taxonomy" id="3004094"/>
    <lineage>
        <taxon>Bacteria</taxon>
        <taxon>Bacillati</taxon>
        <taxon>Chloroflexota</taxon>
        <taxon>Tepidiformia</taxon>
        <taxon>Tepidiformales</taxon>
        <taxon>Tepidiformaceae</taxon>
        <taxon>Tepidiforma</taxon>
    </lineage>
</organism>
<gene>
    <name evidence="1" type="ORF">O0235_06595</name>
</gene>
<evidence type="ECO:0000313" key="1">
    <source>
        <dbReference type="EMBL" id="WBL37232.1"/>
    </source>
</evidence>
<dbReference type="EMBL" id="CP115149">
    <property type="protein sequence ID" value="WBL37232.1"/>
    <property type="molecule type" value="Genomic_DNA"/>
</dbReference>
<sequence>MRTLTPSLLAHQAAARRRPAVRVLLSRRRAGVPLLAFGPPAALPGSEAPHALAVTAAGTRIQLVNDGGSLRARRDGGPWSGVLASLPAGAPVAAAAVPGEIAAAFADGAALRTIHSFDDGLTWTAPATRVTEAVPIGSLALAGRASNGNLCAFYSLGATPAVKRLRRTGGTWAASGTTWTMAGSWAAVSGLAAVHAAGDFHLLVTGTAPGSGAALAAAHVMGDGGLPANAWFGPRVAAAADAASGITFDRPAIVWAGQAVAAFREVRAAPVAGSRALLAQAVSGTLAPWSEPVPFAAGAPFGLALAADGDVLLAARVGAVQAAPLADELDVSALLRRFRRADGPAVSRALAELADPAGLAGSEPLLAPGAGVEVSLGYCSGPGGAPEYGPAFRGAVEAVERRRARGVETAVLRIAGPWERLAAYRAPATWQPPPGSTRGELLTALAARAGIPVASAADLPPSGAWTTETAAVAIQAGEAALPAALRLLEPTADAFRAESGLEICGLSPADPAAWALGAGGHPLLAFEPAARALPAWTRVQGPDRAAEAFRGGELLRDGPALVPRRELGAASDSLAGAYAARLLARLRRGRPLARARLPFHAGIQLYDVVDVVHPLAPGGSARYRALGIETAYGPGGFETALTLGEVN</sequence>
<dbReference type="RefSeq" id="WP_270057745.1">
    <property type="nucleotide sequence ID" value="NZ_CP115149.1"/>
</dbReference>
<evidence type="ECO:0000313" key="2">
    <source>
        <dbReference type="Proteomes" id="UP001212803"/>
    </source>
</evidence>
<dbReference type="Proteomes" id="UP001212803">
    <property type="component" value="Chromosome"/>
</dbReference>
<keyword evidence="2" id="KW-1185">Reference proteome</keyword>
<protein>
    <submittedName>
        <fullName evidence="1">Uncharacterized protein</fullName>
    </submittedName>
</protein>